<feature type="compositionally biased region" description="Basic and acidic residues" evidence="1">
    <location>
        <begin position="77"/>
        <end position="115"/>
    </location>
</feature>
<organism evidence="4 5">
    <name type="scientific">Bacillus kandeliae</name>
    <dbReference type="NCBI Taxonomy" id="3129297"/>
    <lineage>
        <taxon>Bacteria</taxon>
        <taxon>Bacillati</taxon>
        <taxon>Bacillota</taxon>
        <taxon>Bacilli</taxon>
        <taxon>Bacillales</taxon>
        <taxon>Bacillaceae</taxon>
        <taxon>Bacillus</taxon>
    </lineage>
</organism>
<evidence type="ECO:0000259" key="3">
    <source>
        <dbReference type="Pfam" id="PF07423"/>
    </source>
</evidence>
<gene>
    <name evidence="4" type="ORF">WDJ61_12720</name>
</gene>
<dbReference type="Proteomes" id="UP001387364">
    <property type="component" value="Chromosome"/>
</dbReference>
<sequence length="228" mass="25697">MATRAERNSKRKQTNRVLNTAIAVVVLLIVVVAFTIFSGGNNEEAKKPVEKKPATEQNTASHTEKNKAEDVTATNDSDNKKEEKEEPSEKEKEEKDKEKQDKEKQEQDKKKDEKIVTASDEPNVEKEIVDPNWKGIGTSQTGEHNSSFDSNSPDWQEKLDALSYATGIAQDDMVVWYVKGKGPNDAIGTVSPKSNTDEAYRVFLTWVDGEGWKPTKMYELEQNDKGRF</sequence>
<dbReference type="Pfam" id="PF07423">
    <property type="entry name" value="DUF1510"/>
    <property type="match status" value="1"/>
</dbReference>
<evidence type="ECO:0000256" key="1">
    <source>
        <dbReference type="SAM" id="MobiDB-lite"/>
    </source>
</evidence>
<evidence type="ECO:0000313" key="4">
    <source>
        <dbReference type="EMBL" id="WXB92114.1"/>
    </source>
</evidence>
<dbReference type="EMBL" id="CP147404">
    <property type="protein sequence ID" value="WXB92114.1"/>
    <property type="molecule type" value="Genomic_DNA"/>
</dbReference>
<proteinExistence type="predicted"/>
<accession>A0ABZ2N3R3</accession>
<name>A0ABZ2N3R3_9BACI</name>
<feature type="region of interest" description="Disordered" evidence="1">
    <location>
        <begin position="42"/>
        <end position="125"/>
    </location>
</feature>
<reference evidence="4 5" key="1">
    <citation type="submission" date="2024-02" db="EMBL/GenBank/DDBJ databases">
        <title>Seven novel Bacillus-like species.</title>
        <authorList>
            <person name="Liu G."/>
        </authorList>
    </citation>
    <scope>NUCLEOTIDE SEQUENCE [LARGE SCALE GENOMIC DNA]</scope>
    <source>
        <strain evidence="4 5">FJAT-52991</strain>
    </source>
</reference>
<feature type="domain" description="DUF1510" evidence="3">
    <location>
        <begin position="128"/>
        <end position="219"/>
    </location>
</feature>
<feature type="region of interest" description="Disordered" evidence="1">
    <location>
        <begin position="135"/>
        <end position="154"/>
    </location>
</feature>
<protein>
    <submittedName>
        <fullName evidence="4">YrrS family protein</fullName>
    </submittedName>
</protein>
<keyword evidence="2" id="KW-0812">Transmembrane</keyword>
<keyword evidence="2" id="KW-0472">Membrane</keyword>
<feature type="compositionally biased region" description="Basic and acidic residues" evidence="1">
    <location>
        <begin position="43"/>
        <end position="54"/>
    </location>
</feature>
<keyword evidence="2" id="KW-1133">Transmembrane helix</keyword>
<evidence type="ECO:0000313" key="5">
    <source>
        <dbReference type="Proteomes" id="UP001387364"/>
    </source>
</evidence>
<dbReference type="InterPro" id="IPR009988">
    <property type="entry name" value="DUF1510"/>
</dbReference>
<evidence type="ECO:0000256" key="2">
    <source>
        <dbReference type="SAM" id="Phobius"/>
    </source>
</evidence>
<dbReference type="RefSeq" id="WP_338750283.1">
    <property type="nucleotide sequence ID" value="NZ_CP147404.1"/>
</dbReference>
<feature type="compositionally biased region" description="Polar residues" evidence="1">
    <location>
        <begin position="137"/>
        <end position="154"/>
    </location>
</feature>
<keyword evidence="5" id="KW-1185">Reference proteome</keyword>
<feature type="transmembrane region" description="Helical" evidence="2">
    <location>
        <begin position="21"/>
        <end position="40"/>
    </location>
</feature>